<dbReference type="GO" id="GO:0008375">
    <property type="term" value="F:acetylglucosaminyltransferase activity"/>
    <property type="evidence" value="ECO:0007669"/>
    <property type="project" value="TreeGrafter"/>
</dbReference>
<keyword evidence="3" id="KW-0328">Glycosyltransferase</keyword>
<gene>
    <name evidence="12" type="ORF">ElyMa_003105400</name>
</gene>
<dbReference type="GO" id="GO:0016020">
    <property type="term" value="C:membrane"/>
    <property type="evidence" value="ECO:0007669"/>
    <property type="project" value="UniProtKB-SubCell"/>
</dbReference>
<comment type="pathway">
    <text evidence="2">Protein modification; protein glycosylation.</text>
</comment>
<evidence type="ECO:0000256" key="3">
    <source>
        <dbReference type="ARBA" id="ARBA00022676"/>
    </source>
</evidence>
<keyword evidence="7 11" id="KW-1133">Transmembrane helix</keyword>
<feature type="transmembrane region" description="Helical" evidence="11">
    <location>
        <begin position="33"/>
        <end position="53"/>
    </location>
</feature>
<sequence length="531" mass="60931">MRNRHSEIQRNENLWELLRAIVFSNLNCKLLKCCTMACGIALLVFAWEVFLVAGSSVGKSLTELVSVQSSLQSLPTRTQTPDSSAHSQYLSEIAEKYRQPRVNCSAIFAGDEKETKRAVTIASLLAADEKPTKYNLKTLRSLTLKDKSYVDAVHTEVKKWSSEFKDLTNEWYINATKDCEQFRQTRGYIMSELTQEEAEFPIAFSLMVYKNMEMVERLLRSVYRPQNFYCIHVDAKSDPKFYEALQAVSSCLPDNVRVASRRVKVYWGQFSVLEPELVCMEDLINMDNGNTAAGYGNLTGKKQKFRGKKWKYFINLTGQEFPLKTNYELVKILKAFKGANNQEGTIKRIKQKRWTTSPPHEIIPVKGAVHTVINRATVDFILHDSKAKDFMKWLKTTIIPDETLFASINYNPRLNIPGTYNGSNLEEVEPLARYKIWKEEKRPCASGQILRQICVLSTGDLERMWSSPYLIANKFALQQDRVAIGCLEERLFNATRDEGMGWKSFNTSRYENLDFVLNQVPPPAERHHLSS</sequence>
<keyword evidence="5 11" id="KW-0812">Transmembrane</keyword>
<accession>A0AAV4IUJ6</accession>
<proteinExistence type="inferred from homology"/>
<evidence type="ECO:0000313" key="13">
    <source>
        <dbReference type="Proteomes" id="UP000762676"/>
    </source>
</evidence>
<dbReference type="PANTHER" id="PTHR19297">
    <property type="entry name" value="GLYCOSYLTRANSFERASE 14 FAMILY MEMBER"/>
    <property type="match status" value="1"/>
</dbReference>
<dbReference type="InterPro" id="IPR003406">
    <property type="entry name" value="Glyco_trans_14"/>
</dbReference>
<protein>
    <submittedName>
        <fullName evidence="12">Beta-1,3-galactosyl-O-glycosyl-glycoprotein beta-1,6-N-acetylglucosaminyltransferase</fullName>
    </submittedName>
</protein>
<evidence type="ECO:0000256" key="11">
    <source>
        <dbReference type="SAM" id="Phobius"/>
    </source>
</evidence>
<keyword evidence="4" id="KW-0808">Transferase</keyword>
<evidence type="ECO:0000256" key="9">
    <source>
        <dbReference type="ARBA" id="ARBA00023180"/>
    </source>
</evidence>
<dbReference type="Proteomes" id="UP000762676">
    <property type="component" value="Unassembled WGS sequence"/>
</dbReference>
<evidence type="ECO:0000256" key="2">
    <source>
        <dbReference type="ARBA" id="ARBA00004922"/>
    </source>
</evidence>
<keyword evidence="13" id="KW-1185">Reference proteome</keyword>
<evidence type="ECO:0000256" key="1">
    <source>
        <dbReference type="ARBA" id="ARBA00004606"/>
    </source>
</evidence>
<organism evidence="12 13">
    <name type="scientific">Elysia marginata</name>
    <dbReference type="NCBI Taxonomy" id="1093978"/>
    <lineage>
        <taxon>Eukaryota</taxon>
        <taxon>Metazoa</taxon>
        <taxon>Spiralia</taxon>
        <taxon>Lophotrochozoa</taxon>
        <taxon>Mollusca</taxon>
        <taxon>Gastropoda</taxon>
        <taxon>Heterobranchia</taxon>
        <taxon>Euthyneura</taxon>
        <taxon>Panpulmonata</taxon>
        <taxon>Sacoglossa</taxon>
        <taxon>Placobranchoidea</taxon>
        <taxon>Plakobranchidae</taxon>
        <taxon>Elysia</taxon>
    </lineage>
</organism>
<comment type="caution">
    <text evidence="12">The sequence shown here is derived from an EMBL/GenBank/DDBJ whole genome shotgun (WGS) entry which is preliminary data.</text>
</comment>
<evidence type="ECO:0000256" key="8">
    <source>
        <dbReference type="ARBA" id="ARBA00023136"/>
    </source>
</evidence>
<keyword evidence="8 11" id="KW-0472">Membrane</keyword>
<dbReference type="PANTHER" id="PTHR19297:SF185">
    <property type="entry name" value="BETA-1,3-GALACTOSYL-O-GLYCOSYL-GLYCOPROTEIN BETA-1,6-N-ACETYLGLUCOSAMINYLTRANSFERASE 3"/>
    <property type="match status" value="1"/>
</dbReference>
<name>A0AAV4IUJ6_9GAST</name>
<evidence type="ECO:0000313" key="12">
    <source>
        <dbReference type="EMBL" id="GFS12201.1"/>
    </source>
</evidence>
<evidence type="ECO:0000256" key="4">
    <source>
        <dbReference type="ARBA" id="ARBA00022679"/>
    </source>
</evidence>
<evidence type="ECO:0000256" key="6">
    <source>
        <dbReference type="ARBA" id="ARBA00022968"/>
    </source>
</evidence>
<evidence type="ECO:0000256" key="7">
    <source>
        <dbReference type="ARBA" id="ARBA00022989"/>
    </source>
</evidence>
<keyword evidence="9" id="KW-0325">Glycoprotein</keyword>
<dbReference type="AlphaFoldDB" id="A0AAV4IUJ6"/>
<comment type="similarity">
    <text evidence="10">Belongs to the glycosyltransferase 14 family.</text>
</comment>
<evidence type="ECO:0000256" key="10">
    <source>
        <dbReference type="ARBA" id="ARBA00038150"/>
    </source>
</evidence>
<dbReference type="EMBL" id="BMAT01006408">
    <property type="protein sequence ID" value="GFS12201.1"/>
    <property type="molecule type" value="Genomic_DNA"/>
</dbReference>
<evidence type="ECO:0000256" key="5">
    <source>
        <dbReference type="ARBA" id="ARBA00022692"/>
    </source>
</evidence>
<keyword evidence="6" id="KW-0735">Signal-anchor</keyword>
<comment type="subcellular location">
    <subcellularLocation>
        <location evidence="1">Membrane</location>
        <topology evidence="1">Single-pass type II membrane protein</topology>
    </subcellularLocation>
</comment>
<dbReference type="Pfam" id="PF02485">
    <property type="entry name" value="Branch"/>
    <property type="match status" value="2"/>
</dbReference>
<reference evidence="12 13" key="1">
    <citation type="journal article" date="2021" name="Elife">
        <title>Chloroplast acquisition without the gene transfer in kleptoplastic sea slugs, Plakobranchus ocellatus.</title>
        <authorList>
            <person name="Maeda T."/>
            <person name="Takahashi S."/>
            <person name="Yoshida T."/>
            <person name="Shimamura S."/>
            <person name="Takaki Y."/>
            <person name="Nagai Y."/>
            <person name="Toyoda A."/>
            <person name="Suzuki Y."/>
            <person name="Arimoto A."/>
            <person name="Ishii H."/>
            <person name="Satoh N."/>
            <person name="Nishiyama T."/>
            <person name="Hasebe M."/>
            <person name="Maruyama T."/>
            <person name="Minagawa J."/>
            <person name="Obokata J."/>
            <person name="Shigenobu S."/>
        </authorList>
    </citation>
    <scope>NUCLEOTIDE SEQUENCE [LARGE SCALE GENOMIC DNA]</scope>
</reference>